<evidence type="ECO:0000313" key="2">
    <source>
        <dbReference type="EMBL" id="KAK8503644.1"/>
    </source>
</evidence>
<reference evidence="2 3" key="1">
    <citation type="journal article" date="2024" name="G3 (Bethesda)">
        <title>Genome assembly of Hibiscus sabdariffa L. provides insights into metabolisms of medicinal natural products.</title>
        <authorList>
            <person name="Kim T."/>
        </authorList>
    </citation>
    <scope>NUCLEOTIDE SEQUENCE [LARGE SCALE GENOMIC DNA]</scope>
    <source>
        <strain evidence="2">TK-2024</strain>
        <tissue evidence="2">Old leaves</tissue>
    </source>
</reference>
<evidence type="ECO:0000259" key="1">
    <source>
        <dbReference type="PROSITE" id="PS50181"/>
    </source>
</evidence>
<dbReference type="InterPro" id="IPR036047">
    <property type="entry name" value="F-box-like_dom_sf"/>
</dbReference>
<dbReference type="CDD" id="cd22157">
    <property type="entry name" value="F-box_AtFBW1-like"/>
    <property type="match status" value="1"/>
</dbReference>
<proteinExistence type="predicted"/>
<dbReference type="SUPFAM" id="SSF81383">
    <property type="entry name" value="F-box domain"/>
    <property type="match status" value="1"/>
</dbReference>
<feature type="domain" description="F-box" evidence="1">
    <location>
        <begin position="1"/>
        <end position="45"/>
    </location>
</feature>
<dbReference type="InterPro" id="IPR006527">
    <property type="entry name" value="F-box-assoc_dom_typ1"/>
</dbReference>
<dbReference type="InterPro" id="IPR050796">
    <property type="entry name" value="SCF_F-box_component"/>
</dbReference>
<dbReference type="NCBIfam" id="TIGR01640">
    <property type="entry name" value="F_box_assoc_1"/>
    <property type="match status" value="1"/>
</dbReference>
<accession>A0ABR2B9Z3</accession>
<dbReference type="Pfam" id="PF00646">
    <property type="entry name" value="F-box"/>
    <property type="match status" value="1"/>
</dbReference>
<dbReference type="EMBL" id="JBBPBM010000148">
    <property type="protein sequence ID" value="KAK8503644.1"/>
    <property type="molecule type" value="Genomic_DNA"/>
</dbReference>
<dbReference type="SMART" id="SM00256">
    <property type="entry name" value="FBOX"/>
    <property type="match status" value="1"/>
</dbReference>
<dbReference type="InterPro" id="IPR001810">
    <property type="entry name" value="F-box_dom"/>
</dbReference>
<keyword evidence="3" id="KW-1185">Reference proteome</keyword>
<dbReference type="Pfam" id="PF07734">
    <property type="entry name" value="FBA_1"/>
    <property type="match status" value="1"/>
</dbReference>
<evidence type="ECO:0000313" key="3">
    <source>
        <dbReference type="Proteomes" id="UP001472677"/>
    </source>
</evidence>
<sequence length="403" mass="45562">MSDYMPVEVIMEILQRLPVKSLVRCRSVCKSWNTLISHPSFISTHLQASLPNNTPFLLLGCNKRGRLEYSLHYDNDGFGKFKQLPLPPIGCVSNSKVVGSCNGVICVYLYPHDLYPRDHDELRFVLWNPSIQKYISLPQLSFSEPADFNFGFGFDSRTNDYRLLTVGVDIIYRLVQPYLFSLNENCWKRVNAFSTNYEFLPVPLHFVNGAVHWLGFRKRNNGAFSHAILGFDLSAEEFFEINLPESFSSLGPFDLSIMEYGKSFIAVTTHQIAVVFQELWVMKEYGVVESWTKVLTLHTGPRSWIPDVLGFRKNGEVLLHMGIAKMVALDLNSQQMEASLYLNSQQIVLLAVDVGADLLSVRSYVESLVLLDKVGNVYSESDVNHPIDSSDYDESSGGESDLA</sequence>
<dbReference type="PANTHER" id="PTHR31672:SF10">
    <property type="entry name" value="F-BOX DOMAIN-CONTAINING PROTEIN"/>
    <property type="match status" value="1"/>
</dbReference>
<comment type="caution">
    <text evidence="2">The sequence shown here is derived from an EMBL/GenBank/DDBJ whole genome shotgun (WGS) entry which is preliminary data.</text>
</comment>
<gene>
    <name evidence="2" type="ORF">V6N12_024816</name>
</gene>
<dbReference type="InterPro" id="IPR017451">
    <property type="entry name" value="F-box-assoc_interact_dom"/>
</dbReference>
<name>A0ABR2B9Z3_9ROSI</name>
<dbReference type="PANTHER" id="PTHR31672">
    <property type="entry name" value="BNACNNG10540D PROTEIN"/>
    <property type="match status" value="1"/>
</dbReference>
<dbReference type="Gene3D" id="1.20.1280.50">
    <property type="match status" value="1"/>
</dbReference>
<dbReference type="Proteomes" id="UP001472677">
    <property type="component" value="Unassembled WGS sequence"/>
</dbReference>
<organism evidence="2 3">
    <name type="scientific">Hibiscus sabdariffa</name>
    <name type="common">roselle</name>
    <dbReference type="NCBI Taxonomy" id="183260"/>
    <lineage>
        <taxon>Eukaryota</taxon>
        <taxon>Viridiplantae</taxon>
        <taxon>Streptophyta</taxon>
        <taxon>Embryophyta</taxon>
        <taxon>Tracheophyta</taxon>
        <taxon>Spermatophyta</taxon>
        <taxon>Magnoliopsida</taxon>
        <taxon>eudicotyledons</taxon>
        <taxon>Gunneridae</taxon>
        <taxon>Pentapetalae</taxon>
        <taxon>rosids</taxon>
        <taxon>malvids</taxon>
        <taxon>Malvales</taxon>
        <taxon>Malvaceae</taxon>
        <taxon>Malvoideae</taxon>
        <taxon>Hibiscus</taxon>
    </lineage>
</organism>
<protein>
    <recommendedName>
        <fullName evidence="1">F-box domain-containing protein</fullName>
    </recommendedName>
</protein>
<dbReference type="PROSITE" id="PS50181">
    <property type="entry name" value="FBOX"/>
    <property type="match status" value="1"/>
</dbReference>